<dbReference type="SUPFAM" id="SSF56112">
    <property type="entry name" value="Protein kinase-like (PK-like)"/>
    <property type="match status" value="1"/>
</dbReference>
<dbReference type="Pfam" id="PF03109">
    <property type="entry name" value="ABC1"/>
    <property type="match status" value="1"/>
</dbReference>
<dbReference type="HOGENOM" id="CLU_006533_2_6_1"/>
<dbReference type="Gramene" id="ERN11103">
    <property type="protein sequence ID" value="ERN11103"/>
    <property type="gene ID" value="AMTR_s00024p00150220"/>
</dbReference>
<evidence type="ECO:0000259" key="2">
    <source>
        <dbReference type="Pfam" id="PF03109"/>
    </source>
</evidence>
<reference evidence="4" key="1">
    <citation type="journal article" date="2013" name="Science">
        <title>The Amborella genome and the evolution of flowering plants.</title>
        <authorList>
            <consortium name="Amborella Genome Project"/>
        </authorList>
    </citation>
    <scope>NUCLEOTIDE SEQUENCE [LARGE SCALE GENOMIC DNA]</scope>
</reference>
<organism evidence="3 4">
    <name type="scientific">Amborella trichopoda</name>
    <dbReference type="NCBI Taxonomy" id="13333"/>
    <lineage>
        <taxon>Eukaryota</taxon>
        <taxon>Viridiplantae</taxon>
        <taxon>Streptophyta</taxon>
        <taxon>Embryophyta</taxon>
        <taxon>Tracheophyta</taxon>
        <taxon>Spermatophyta</taxon>
        <taxon>Magnoliopsida</taxon>
        <taxon>Amborellales</taxon>
        <taxon>Amborellaceae</taxon>
        <taxon>Amborella</taxon>
    </lineage>
</organism>
<protein>
    <recommendedName>
        <fullName evidence="2">ABC1 atypical kinase-like domain-containing protein</fullName>
    </recommendedName>
</protein>
<keyword evidence="4" id="KW-1185">Reference proteome</keyword>
<dbReference type="PANTHER" id="PTHR43173">
    <property type="entry name" value="ABC1 FAMILY PROTEIN"/>
    <property type="match status" value="1"/>
</dbReference>
<dbReference type="InterPro" id="IPR011009">
    <property type="entry name" value="Kinase-like_dom_sf"/>
</dbReference>
<accession>W1PST8</accession>
<dbReference type="Proteomes" id="UP000017836">
    <property type="component" value="Unassembled WGS sequence"/>
</dbReference>
<sequence length="535" mass="61031">MRRLLWGRNIGSKAKACGYLMAAASTAAVAIHIYSDDDFNNKLRTFYHGIVRSSRAVSTCTLNVIDYKYTLRMLAPNSEEYYEALSQVHHRAANRILKLCEVNKGFYVKAGQFIASIRQVPKEYQSLLSSLQDQAVPFQFDAIKEVITRNFGRELSEIFLSFDEQPIAAASIAQVHHAILKDYQEVAVKVQYPGLEKQMQIDAKTMYILSKSIAWIFPEYQFEWIVPEFEKTISMELDFTQEAKNSERTARNFKRKNVVRVPKIFWDLTTKQVLTMQFWHGYKIDDLEKLKEVGIKPQKVAQALAEVFAEMIFVHGFVHGDPHPGNILVSPRGGQAFYLVLLDHGIYREFDDEFRLNFCQLWKALILQDSRKIQDLGEKLGAGKYSKFFPIIFTGRTIDSKSALGRSMSDEEKKKLKQELRSFDLGDISSFMESLPRDFLTILRTDGLVRSIISKLGVSQRVRLLAYAKFAVAGLKTEPNLETFGDMSSRVWTSIEYTSLRILLGYDYDGKGGGICSKKHFVSGPLPFKEALACV</sequence>
<dbReference type="Gene3D" id="1.10.510.10">
    <property type="entry name" value="Transferase(Phosphotransferase) domain 1"/>
    <property type="match status" value="1"/>
</dbReference>
<name>W1PST8_AMBTC</name>
<evidence type="ECO:0000313" key="3">
    <source>
        <dbReference type="EMBL" id="ERN11103.1"/>
    </source>
</evidence>
<feature type="domain" description="ABC1 atypical kinase-like" evidence="2">
    <location>
        <begin position="131"/>
        <end position="375"/>
    </location>
</feature>
<dbReference type="CDD" id="cd13969">
    <property type="entry name" value="ADCK1-like"/>
    <property type="match status" value="1"/>
</dbReference>
<dbReference type="AlphaFoldDB" id="W1PST8"/>
<gene>
    <name evidence="3" type="ORF">AMTR_s00024p00150220</name>
</gene>
<dbReference type="OMA" id="KVQYPWI"/>
<dbReference type="InterPro" id="IPR004147">
    <property type="entry name" value="ABC1_dom"/>
</dbReference>
<dbReference type="EMBL" id="KI392710">
    <property type="protein sequence ID" value="ERN11103.1"/>
    <property type="molecule type" value="Genomic_DNA"/>
</dbReference>
<dbReference type="InterPro" id="IPR045307">
    <property type="entry name" value="ADCK1_dom"/>
</dbReference>
<evidence type="ECO:0000313" key="4">
    <source>
        <dbReference type="Proteomes" id="UP000017836"/>
    </source>
</evidence>
<dbReference type="PANTHER" id="PTHR43173:SF28">
    <property type="entry name" value="AARF DOMAIN CONTAINING KINASE 5"/>
    <property type="match status" value="1"/>
</dbReference>
<dbReference type="eggNOG" id="KOG1235">
    <property type="taxonomic scope" value="Eukaryota"/>
</dbReference>
<proteinExistence type="inferred from homology"/>
<dbReference type="InterPro" id="IPR051130">
    <property type="entry name" value="Mito_struct-func_regulator"/>
</dbReference>
<dbReference type="STRING" id="13333.W1PST8"/>
<evidence type="ECO:0000256" key="1">
    <source>
        <dbReference type="ARBA" id="ARBA00009670"/>
    </source>
</evidence>
<comment type="similarity">
    <text evidence="1">Belongs to the protein kinase superfamily. ADCK protein kinase family.</text>
</comment>